<evidence type="ECO:0000259" key="2">
    <source>
        <dbReference type="Pfam" id="PF13175"/>
    </source>
</evidence>
<dbReference type="EMBL" id="JAUSVS010000001">
    <property type="protein sequence ID" value="MDQ0462940.1"/>
    <property type="molecule type" value="Genomic_DNA"/>
</dbReference>
<evidence type="ECO:0000313" key="4">
    <source>
        <dbReference type="EMBL" id="MDQ0462940.1"/>
    </source>
</evidence>
<gene>
    <name evidence="4" type="ORF">QO010_000688</name>
</gene>
<dbReference type="Proteomes" id="UP001228905">
    <property type="component" value="Unassembled WGS sequence"/>
</dbReference>
<feature type="domain" description="Endonuclease GajA/Old nuclease/RecF-like AAA" evidence="2">
    <location>
        <begin position="221"/>
        <end position="373"/>
    </location>
</feature>
<reference evidence="4 5" key="1">
    <citation type="submission" date="2023-07" db="EMBL/GenBank/DDBJ databases">
        <title>Genomic Encyclopedia of Type Strains, Phase IV (KMG-IV): sequencing the most valuable type-strain genomes for metagenomic binning, comparative biology and taxonomic classification.</title>
        <authorList>
            <person name="Goeker M."/>
        </authorList>
    </citation>
    <scope>NUCLEOTIDE SEQUENCE [LARGE SCALE GENOMIC DNA]</scope>
    <source>
        <strain evidence="4 5">DSM 18695</strain>
    </source>
</reference>
<keyword evidence="5" id="KW-1185">Reference proteome</keyword>
<dbReference type="Pfam" id="PF13175">
    <property type="entry name" value="AAA_15"/>
    <property type="match status" value="1"/>
</dbReference>
<name>A0ABU0ILN8_9CAUL</name>
<evidence type="ECO:0000256" key="1">
    <source>
        <dbReference type="SAM" id="MobiDB-lite"/>
    </source>
</evidence>
<dbReference type="Pfam" id="PF20469">
    <property type="entry name" value="OLD-like_TOPRIM"/>
    <property type="match status" value="1"/>
</dbReference>
<dbReference type="CDD" id="cd01026">
    <property type="entry name" value="TOPRIM_OLD"/>
    <property type="match status" value="1"/>
</dbReference>
<comment type="caution">
    <text evidence="4">The sequence shown here is derived from an EMBL/GenBank/DDBJ whole genome shotgun (WGS) entry which is preliminary data.</text>
</comment>
<dbReference type="PANTHER" id="PTHR43581">
    <property type="entry name" value="ATP/GTP PHOSPHATASE"/>
    <property type="match status" value="1"/>
</dbReference>
<evidence type="ECO:0000313" key="5">
    <source>
        <dbReference type="Proteomes" id="UP001228905"/>
    </source>
</evidence>
<evidence type="ECO:0000259" key="3">
    <source>
        <dbReference type="Pfam" id="PF20469"/>
    </source>
</evidence>
<proteinExistence type="predicted"/>
<evidence type="ECO:0008006" key="6">
    <source>
        <dbReference type="Google" id="ProtNLM"/>
    </source>
</evidence>
<dbReference type="InterPro" id="IPR051396">
    <property type="entry name" value="Bact_Antivir_Def_Nuclease"/>
</dbReference>
<accession>A0ABU0ILN8</accession>
<dbReference type="InterPro" id="IPR041685">
    <property type="entry name" value="AAA_GajA/Old/RecF-like"/>
</dbReference>
<dbReference type="PANTHER" id="PTHR43581:SF2">
    <property type="entry name" value="EXCINUCLEASE ATPASE SUBUNIT"/>
    <property type="match status" value="1"/>
</dbReference>
<sequence>MSPTRDRFSIHDFSFESWADIDAWGNAEDGATLPAISLDIWFNVDPANLHRVVDLLPGLAWTGATVGLRIEYAASDPASLLRSFQAARDQARANARPATEGVAAYHPPPRTLREYLAEYLNREFELRYFILDRSRFDNEFVEHVGYSPQPLTPDKGRTGRDILGSLLRVDVLHAQRHLSDAAAGGRAEDLSRRLSRFYEKNLEKRGDDFDALSALAGSEALLNAHLDKVFEPTLTRLARLGYPGLTNPRLLIKSTLNPTTIMSANDGARVHYALSQPVDGSEVPTLPDRYNGLGFKNLIYMVVELLDLHTQWMDTEEKRPPVHLIFIEEPEAHLHAQLQQVFVRKVLDIIAIEGADAQHYGSQLVITTHSPHILYERGFRPIRYFRRVSREEGQASEVLNLSAFYQRTRNPTRDFLERYLKLTHCDLFFADAAVLVEGNVERLLLPQMIAKSAPRLQSAYLSILEIGGAFGHRFKTLIEFLGITTLVITDIDSVLGPAPALVDDEEDEPQPPAAAQAQDAGELHPDQQVGPEPAAEEDEEEEDEDDEAKPGKACMVHQPDAVTSNQTLARWLPGVVAIADLLAASDDQRTQARADGGALVRVTYQSNIDVTWGDETVTIAGRTLEEAFALENLKHCQAKDGASLKLRIPKNTNMTVAQLAERLHKRIKGTWFNKTDFALALLARDPERWDVPSYISDGLRWLEGEVTPPDEVPEAQPAEAADEPEAA</sequence>
<feature type="domain" description="OLD protein-like TOPRIM" evidence="3">
    <location>
        <begin position="428"/>
        <end position="492"/>
    </location>
</feature>
<feature type="region of interest" description="Disordered" evidence="1">
    <location>
        <begin position="705"/>
        <end position="727"/>
    </location>
</feature>
<feature type="region of interest" description="Disordered" evidence="1">
    <location>
        <begin position="499"/>
        <end position="552"/>
    </location>
</feature>
<dbReference type="InterPro" id="IPR034139">
    <property type="entry name" value="TOPRIM_OLD"/>
</dbReference>
<protein>
    <recommendedName>
        <fullName evidence="6">ATP-dependent endonuclease</fullName>
    </recommendedName>
</protein>
<feature type="compositionally biased region" description="Acidic residues" evidence="1">
    <location>
        <begin position="534"/>
        <end position="547"/>
    </location>
</feature>
<organism evidence="4 5">
    <name type="scientific">Caulobacter ginsengisoli</name>
    <dbReference type="NCBI Taxonomy" id="400775"/>
    <lineage>
        <taxon>Bacteria</taxon>
        <taxon>Pseudomonadati</taxon>
        <taxon>Pseudomonadota</taxon>
        <taxon>Alphaproteobacteria</taxon>
        <taxon>Caulobacterales</taxon>
        <taxon>Caulobacteraceae</taxon>
        <taxon>Caulobacter</taxon>
    </lineage>
</organism>